<reference evidence="10" key="1">
    <citation type="submission" date="2020-11" db="EMBL/GenBank/DDBJ databases">
        <title>Chlorella ohadii genome sequencing and assembly.</title>
        <authorList>
            <person name="Murik O."/>
            <person name="Treves H."/>
            <person name="Kedem I."/>
            <person name="Shotland Y."/>
            <person name="Kaplan A."/>
        </authorList>
    </citation>
    <scope>NUCLEOTIDE SEQUENCE</scope>
    <source>
        <strain evidence="10">1</strain>
    </source>
</reference>
<keyword evidence="5" id="KW-0539">Nucleus</keyword>
<comment type="caution">
    <text evidence="10">The sequence shown here is derived from an EMBL/GenBank/DDBJ whole genome shotgun (WGS) entry which is preliminary data.</text>
</comment>
<dbReference type="InterPro" id="IPR013881">
    <property type="entry name" value="Pre-mRNA_splic_Prp3_dom"/>
</dbReference>
<dbReference type="InterPro" id="IPR002641">
    <property type="entry name" value="PNPLA_dom"/>
</dbReference>
<proteinExistence type="inferred from homology"/>
<evidence type="ECO:0000256" key="3">
    <source>
        <dbReference type="ARBA" id="ARBA00023098"/>
    </source>
</evidence>
<dbReference type="GO" id="GO:0046540">
    <property type="term" value="C:U4/U6 x U5 tri-snRNP complex"/>
    <property type="evidence" value="ECO:0007669"/>
    <property type="project" value="InterPro"/>
</dbReference>
<dbReference type="EMBL" id="JADXDR010000128">
    <property type="protein sequence ID" value="KAI7838395.1"/>
    <property type="molecule type" value="Genomic_DNA"/>
</dbReference>
<dbReference type="InterPro" id="IPR010541">
    <property type="entry name" value="Prp3_C"/>
</dbReference>
<evidence type="ECO:0000256" key="2">
    <source>
        <dbReference type="ARBA" id="ARBA00022664"/>
    </source>
</evidence>
<feature type="domain" description="PNPLA" evidence="9">
    <location>
        <begin position="49"/>
        <end position="209"/>
    </location>
</feature>
<keyword evidence="11" id="KW-1185">Reference proteome</keyword>
<dbReference type="GO" id="GO:0016042">
    <property type="term" value="P:lipid catabolic process"/>
    <property type="evidence" value="ECO:0007669"/>
    <property type="project" value="UniProtKB-UniRule"/>
</dbReference>
<dbReference type="InterPro" id="IPR016035">
    <property type="entry name" value="Acyl_Trfase/lysoPLipase"/>
</dbReference>
<keyword evidence="4" id="KW-0508">mRNA splicing</keyword>
<comment type="subcellular location">
    <subcellularLocation>
        <location evidence="1">Nucleus</location>
    </subcellularLocation>
</comment>
<dbReference type="PANTHER" id="PTHR14212:SF0">
    <property type="entry name" value="U4_U6 SMALL NUCLEAR RIBONUCLEOPROTEIN PRP3"/>
    <property type="match status" value="1"/>
</dbReference>
<dbReference type="CDD" id="cd24162">
    <property type="entry name" value="Prp3_C"/>
    <property type="match status" value="1"/>
</dbReference>
<dbReference type="Pfam" id="PF06544">
    <property type="entry name" value="Prp3_C"/>
    <property type="match status" value="1"/>
</dbReference>
<feature type="active site" description="Proton acceptor" evidence="6">
    <location>
        <position position="196"/>
    </location>
</feature>
<evidence type="ECO:0000256" key="1">
    <source>
        <dbReference type="ARBA" id="ARBA00004123"/>
    </source>
</evidence>
<dbReference type="PANTHER" id="PTHR14212">
    <property type="entry name" value="U4/U6-ASSOCIATED RNA SPLICING FACTOR-RELATED"/>
    <property type="match status" value="1"/>
</dbReference>
<comment type="domain">
    <text evidence="7">The nitrogen atoms of the two glycine residues in the GGXR motif define the oxyanion hole, and stabilize the oxyanion that forms during the nucleophilic attack by the catalytic serine during substrate cleavage.</text>
</comment>
<keyword evidence="6 7" id="KW-0442">Lipid degradation</keyword>
<feature type="compositionally biased region" description="Low complexity" evidence="8">
    <location>
        <begin position="756"/>
        <end position="765"/>
    </location>
</feature>
<evidence type="ECO:0000259" key="9">
    <source>
        <dbReference type="PROSITE" id="PS51635"/>
    </source>
</evidence>
<feature type="region of interest" description="Disordered" evidence="8">
    <location>
        <begin position="751"/>
        <end position="774"/>
    </location>
</feature>
<evidence type="ECO:0000256" key="5">
    <source>
        <dbReference type="ARBA" id="ARBA00023242"/>
    </source>
</evidence>
<feature type="active site" description="Nucleophile" evidence="6">
    <location>
        <position position="82"/>
    </location>
</feature>
<comment type="similarity">
    <text evidence="7">Belongs to the patatin family.</text>
</comment>
<feature type="compositionally biased region" description="Low complexity" evidence="8">
    <location>
        <begin position="12"/>
        <end position="31"/>
    </location>
</feature>
<dbReference type="GO" id="GO:0000398">
    <property type="term" value="P:mRNA splicing, via spliceosome"/>
    <property type="evidence" value="ECO:0007669"/>
    <property type="project" value="InterPro"/>
</dbReference>
<accession>A0AAD5DMF4</accession>
<protein>
    <recommendedName>
        <fullName evidence="7">Patatin</fullName>
        <ecNumber evidence="7">3.1.1.-</ecNumber>
    </recommendedName>
</protein>
<evidence type="ECO:0000313" key="10">
    <source>
        <dbReference type="EMBL" id="KAI7838395.1"/>
    </source>
</evidence>
<dbReference type="SUPFAM" id="SSF52151">
    <property type="entry name" value="FabD/lysophospholipase-like"/>
    <property type="match status" value="1"/>
</dbReference>
<comment type="caution">
    <text evidence="6">Lacks conserved residue(s) required for the propagation of feature annotation.</text>
</comment>
<dbReference type="PROSITE" id="PS51635">
    <property type="entry name" value="PNPLA"/>
    <property type="match status" value="1"/>
</dbReference>
<keyword evidence="3 6" id="KW-0443">Lipid metabolism</keyword>
<feature type="region of interest" description="Disordered" evidence="8">
    <location>
        <begin position="1"/>
        <end position="39"/>
    </location>
</feature>
<dbReference type="InterPro" id="IPR027104">
    <property type="entry name" value="Prp3"/>
</dbReference>
<name>A0AAD5DMF4_9CHLO</name>
<gene>
    <name evidence="10" type="ORF">COHA_007852</name>
</gene>
<feature type="short sequence motif" description="GXSXG" evidence="6">
    <location>
        <begin position="80"/>
        <end position="84"/>
    </location>
</feature>
<sequence length="1165" mass="126142">MHLQHSAPPRPVAAARKATVASSSAQGGRAAPLRRQRRAADRPGVKYDLVLSSGFLAFANHCGFLQAVEDVGLPVNGIMGTSAGALIGSMYAAGYSPREIVAEFARHAPIERLRCHGRPWEGLLSMEPLIRELHSLLPPSFSALQQDFACGVVAADGRHVLLDRGSLPDAVTASAAIPVVFHPVPIPGRPEGPFIDGGIKCRIGLDLWRQHRYGADASAAAPAVVHLIGRSSPFSGNDSTAGLVRQNAVVVKSPKAGVSFWSYGDYDAQFEAARQRALPVLRQLLESQAAPCAMSAELAIEKLRKKQQQLPADETGPELADMLAVLEGIRQAEAELREAAEGAPPRQSHWGMDSADQSPLLFKGLLRLTRAMLSGQSMPLVVQIPATFNGLLMKHSLSQPFAEPTGGSAAPVCLPGDGPGPPLIGSITFFQMLVCALLMSSLQEDSTPHPARMEVAQELATLALEAAWPSASDAGRRAVEQHLASRCWLPDLSPPAVAADTSDVVSMGGGPWALAGWMAAHELARLLSSLYSSSAQTFPGRGTPRVDALAADLLHEADRLLGIARSCLPHLKLWLPKLQMQAHNHYQLSFERSLAEKKKKKKKGLPLRPDSRPDPRLVETEVFAAASRCAQCGECAQHLRKCSRCKLGIDLEKLQKAKAALQKQKELAERLKKAGITLGAKPGPAAAAPRPPAAVPGAAAAAAAAAAAVPGAAAGAAAGQPSAPKLATKLPPPLILDEQGREVDATGKPIERPVVQAPGPQQQEQQQKEPEEDAAEKFFDPGLGNRALRRMQRRPRSNFQFVEEGKLQKQAEIGRLRAKYGDEAAKQIAARRQREAELAAGGEDANLIPLGVRAEGGAKPAAALEPIPAVEWWDARILVDKSSYGGVVDGEPAQLREGRITFYVEHPVLIEPPAEAPPPPPQPLKLTKRELKKLRTQRRVAREKEKQELIRQGLLEPPKPKVKISNLMRVLGAEATADPTAIEAEVRKQMAERQAAHEDRNLARMLTPAERRDKKLKKLIGEDDGTQKHVALYKVGDLSAPQLRFKVDVNARENHMSGASLALSGTFALVVVEGTEKTLRRYEKLMLRRIDWNAGREEEEEEEAEEGKPPRPPNYCHLVWQGVVKEAVFRKFYSETVHSEAAARTFLRDHGVEHYWELCQAFQPE</sequence>
<keyword evidence="2" id="KW-0507">mRNA processing</keyword>
<evidence type="ECO:0000256" key="8">
    <source>
        <dbReference type="SAM" id="MobiDB-lite"/>
    </source>
</evidence>
<evidence type="ECO:0000256" key="4">
    <source>
        <dbReference type="ARBA" id="ARBA00023187"/>
    </source>
</evidence>
<evidence type="ECO:0000313" key="11">
    <source>
        <dbReference type="Proteomes" id="UP001205105"/>
    </source>
</evidence>
<dbReference type="Gene3D" id="3.40.1090.10">
    <property type="entry name" value="Cytosolic phospholipase A2 catalytic domain"/>
    <property type="match status" value="2"/>
</dbReference>
<evidence type="ECO:0000256" key="7">
    <source>
        <dbReference type="RuleBase" id="RU361262"/>
    </source>
</evidence>
<dbReference type="AlphaFoldDB" id="A0AAD5DMF4"/>
<evidence type="ECO:0000256" key="6">
    <source>
        <dbReference type="PROSITE-ProRule" id="PRU01161"/>
    </source>
</evidence>
<organism evidence="10 11">
    <name type="scientific">Chlorella ohadii</name>
    <dbReference type="NCBI Taxonomy" id="2649997"/>
    <lineage>
        <taxon>Eukaryota</taxon>
        <taxon>Viridiplantae</taxon>
        <taxon>Chlorophyta</taxon>
        <taxon>core chlorophytes</taxon>
        <taxon>Trebouxiophyceae</taxon>
        <taxon>Chlorellales</taxon>
        <taxon>Chlorellaceae</taxon>
        <taxon>Chlorella clade</taxon>
        <taxon>Chlorella</taxon>
    </lineage>
</organism>
<dbReference type="EC" id="3.1.1.-" evidence="7"/>
<dbReference type="Pfam" id="PF01734">
    <property type="entry name" value="Patatin"/>
    <property type="match status" value="1"/>
</dbReference>
<dbReference type="GO" id="GO:0016787">
    <property type="term" value="F:hydrolase activity"/>
    <property type="evidence" value="ECO:0007669"/>
    <property type="project" value="UniProtKB-UniRule"/>
</dbReference>
<comment type="function">
    <text evidence="7">Lipolytic acyl hydrolase (LAH).</text>
</comment>
<dbReference type="Pfam" id="PF08572">
    <property type="entry name" value="PRP3"/>
    <property type="match status" value="1"/>
</dbReference>
<keyword evidence="6 7" id="KW-0378">Hydrolase</keyword>
<feature type="short sequence motif" description="DGA/G" evidence="6">
    <location>
        <begin position="196"/>
        <end position="198"/>
    </location>
</feature>
<dbReference type="Proteomes" id="UP001205105">
    <property type="component" value="Unassembled WGS sequence"/>
</dbReference>